<reference evidence="2" key="1">
    <citation type="submission" date="2021-02" db="EMBL/GenBank/DDBJ databases">
        <authorList>
            <person name="Nowell W R."/>
        </authorList>
    </citation>
    <scope>NUCLEOTIDE SEQUENCE</scope>
</reference>
<organism evidence="2 3">
    <name type="scientific">Rotaria magnacalcarata</name>
    <dbReference type="NCBI Taxonomy" id="392030"/>
    <lineage>
        <taxon>Eukaryota</taxon>
        <taxon>Metazoa</taxon>
        <taxon>Spiralia</taxon>
        <taxon>Gnathifera</taxon>
        <taxon>Rotifera</taxon>
        <taxon>Eurotatoria</taxon>
        <taxon>Bdelloidea</taxon>
        <taxon>Philodinida</taxon>
        <taxon>Philodinidae</taxon>
        <taxon>Rotaria</taxon>
    </lineage>
</organism>
<evidence type="ECO:0000313" key="2">
    <source>
        <dbReference type="EMBL" id="CAF4427128.1"/>
    </source>
</evidence>
<name>A0A820QNP8_9BILA</name>
<feature type="compositionally biased region" description="Basic and acidic residues" evidence="1">
    <location>
        <begin position="13"/>
        <end position="25"/>
    </location>
</feature>
<accession>A0A820QNP8</accession>
<gene>
    <name evidence="2" type="ORF">UXM345_LOCUS38896</name>
</gene>
<dbReference type="EMBL" id="CAJOBF010033640">
    <property type="protein sequence ID" value="CAF4427128.1"/>
    <property type="molecule type" value="Genomic_DNA"/>
</dbReference>
<evidence type="ECO:0000256" key="1">
    <source>
        <dbReference type="SAM" id="MobiDB-lite"/>
    </source>
</evidence>
<evidence type="ECO:0000313" key="3">
    <source>
        <dbReference type="Proteomes" id="UP000663842"/>
    </source>
</evidence>
<protein>
    <submittedName>
        <fullName evidence="2">Uncharacterized protein</fullName>
    </submittedName>
</protein>
<sequence length="25" mass="2893">VSLVMPYDDLEEGGDRERSERLLLT</sequence>
<feature type="region of interest" description="Disordered" evidence="1">
    <location>
        <begin position="1"/>
        <end position="25"/>
    </location>
</feature>
<dbReference type="Proteomes" id="UP000663842">
    <property type="component" value="Unassembled WGS sequence"/>
</dbReference>
<dbReference type="AlphaFoldDB" id="A0A820QNP8"/>
<proteinExistence type="predicted"/>
<feature type="non-terminal residue" evidence="2">
    <location>
        <position position="1"/>
    </location>
</feature>
<comment type="caution">
    <text evidence="2">The sequence shown here is derived from an EMBL/GenBank/DDBJ whole genome shotgun (WGS) entry which is preliminary data.</text>
</comment>